<organism evidence="4 5">
    <name type="scientific">Maudiozyma barnettii</name>
    <dbReference type="NCBI Taxonomy" id="61262"/>
    <lineage>
        <taxon>Eukaryota</taxon>
        <taxon>Fungi</taxon>
        <taxon>Dikarya</taxon>
        <taxon>Ascomycota</taxon>
        <taxon>Saccharomycotina</taxon>
        <taxon>Saccharomycetes</taxon>
        <taxon>Saccharomycetales</taxon>
        <taxon>Saccharomycetaceae</taxon>
        <taxon>Maudiozyma</taxon>
    </lineage>
</organism>
<feature type="compositionally biased region" description="Polar residues" evidence="2">
    <location>
        <begin position="24"/>
        <end position="44"/>
    </location>
</feature>
<reference evidence="4 5" key="1">
    <citation type="submission" date="2020-05" db="EMBL/GenBank/DDBJ databases">
        <authorList>
            <person name="Casaregola S."/>
            <person name="Devillers H."/>
            <person name="Grondin C."/>
        </authorList>
    </citation>
    <scope>NUCLEOTIDE SEQUENCE [LARGE SCALE GENOMIC DNA]</scope>
    <source>
        <strain evidence="4 5">CLIB 1767</strain>
    </source>
</reference>
<evidence type="ECO:0000256" key="1">
    <source>
        <dbReference type="SAM" id="Coils"/>
    </source>
</evidence>
<protein>
    <submittedName>
        <fullName evidence="4">Similar to Saccharomyces cerevisiae YPL253C VIK1 Protein that forms a complex with Kar3p at the spindle pole body, possible regulator of Kar3p function in microtubule-mediated processes</fullName>
    </submittedName>
</protein>
<accession>A0A8H2VH60</accession>
<evidence type="ECO:0000313" key="5">
    <source>
        <dbReference type="Proteomes" id="UP000644660"/>
    </source>
</evidence>
<dbReference type="Proteomes" id="UP000644660">
    <property type="component" value="Unassembled WGS sequence"/>
</dbReference>
<evidence type="ECO:0000259" key="3">
    <source>
        <dbReference type="Pfam" id="PF16796"/>
    </source>
</evidence>
<feature type="coiled-coil region" evidence="1">
    <location>
        <begin position="265"/>
        <end position="292"/>
    </location>
</feature>
<proteinExistence type="predicted"/>
<dbReference type="EMBL" id="CAEFZW010000006">
    <property type="protein sequence ID" value="CAB4255391.1"/>
    <property type="molecule type" value="Genomic_DNA"/>
</dbReference>
<dbReference type="Pfam" id="PF16796">
    <property type="entry name" value="Microtub_bd"/>
    <property type="match status" value="1"/>
</dbReference>
<dbReference type="AlphaFoldDB" id="A0A8H2VH60"/>
<dbReference type="OrthoDB" id="4067584at2759"/>
<dbReference type="GO" id="GO:0008017">
    <property type="term" value="F:microtubule binding"/>
    <property type="evidence" value="ECO:0007669"/>
    <property type="project" value="InterPro"/>
</dbReference>
<dbReference type="GeneID" id="64858434"/>
<evidence type="ECO:0000256" key="2">
    <source>
        <dbReference type="SAM" id="MobiDB-lite"/>
    </source>
</evidence>
<feature type="domain" description="Spindle pole body-associated protein Vik1/Cik1 microtubule binding" evidence="3">
    <location>
        <begin position="337"/>
        <end position="467"/>
    </location>
</feature>
<sequence>MIQHKMNELRHYEQSSGHSDRPTSKGSYTKQLHDITNNIQTSSSGKRRKLLNNIDVARIATRQRRQFQDLKDTKDLKANIIKIDRNIEKYQNRLIPEIKYNISKRLSMINRISNRSNDHSITIEQVEIDIKQLQTNMEIEIEKIKKDFQNQLMQKKEQHIKNMESLKVKKETEINDLNKIPPKEELLKDIHTYEEQLEKLEQKLKELERSNEMFSTGLDEKLDDEFQLLRDNNTKKLNDSKKETEETQWKLDEITFKIQDSNFNISVLETDIEKIVNENKILQDDINSIEKSSMLPEQKLKLLSKQAEETGQEHTVLLELEKLENENLEVHYVLLDKEIRKRKILQNTIDELNGHIRIFGLIGENGSQLNYNLEHNSINDPNEKDNKPLYFNRLFQKPDYNVDKILNSEIKIYSTSCLQNHEDYNIFHISPRPNNDLQIMVLEFLAKNYLDEYNVKFQNLSLYNEKFTNDSPFSIREDNTILLDRTPIQLTDVPSTLGDDIRDDGLVQLKVLKVQLSEKEDSTGPIDFYFLQINNVQSMELLQRFLNKEEAWNKTQIGLFILKILNYTKSCFVFDLESNDTNDVRKLMLPISKCISKIKNPSRK</sequence>
<dbReference type="RefSeq" id="XP_041407235.1">
    <property type="nucleotide sequence ID" value="XM_041551301.1"/>
</dbReference>
<keyword evidence="1" id="KW-0175">Coiled coil</keyword>
<evidence type="ECO:0000313" key="4">
    <source>
        <dbReference type="EMBL" id="CAB4255391.1"/>
    </source>
</evidence>
<gene>
    <name evidence="4" type="ORF">KABA2_06S04356</name>
</gene>
<dbReference type="InterPro" id="IPR031852">
    <property type="entry name" value="Vik1/Cik1_MT-bd"/>
</dbReference>
<keyword evidence="5" id="KW-1185">Reference proteome</keyword>
<dbReference type="Gene3D" id="3.40.850.20">
    <property type="match status" value="1"/>
</dbReference>
<name>A0A8H2VH60_9SACH</name>
<comment type="caution">
    <text evidence="4">The sequence shown here is derived from an EMBL/GenBank/DDBJ whole genome shotgun (WGS) entry which is preliminary data.</text>
</comment>
<feature type="region of interest" description="Disordered" evidence="2">
    <location>
        <begin position="1"/>
        <end position="44"/>
    </location>
</feature>
<feature type="compositionally biased region" description="Basic and acidic residues" evidence="2">
    <location>
        <begin position="1"/>
        <end position="23"/>
    </location>
</feature>
<feature type="coiled-coil region" evidence="1">
    <location>
        <begin position="123"/>
        <end position="217"/>
    </location>
</feature>